<accession>A0AAV2GYD7</accession>
<dbReference type="InterPro" id="IPR032482">
    <property type="entry name" value="DUF5054"/>
</dbReference>
<evidence type="ECO:0000313" key="2">
    <source>
        <dbReference type="EMBL" id="CAL1525888.1"/>
    </source>
</evidence>
<sequence>MGWYQALVICGIFLVLVHSVRIREHKEPEIENSFINKVHIVFMNHLDVGYADGIDADAGFIVQVLNLYLKEYFVRAINISRTLVQKGYTERFLYTTHPWLVSLYLDCPNITLLGEPLKCPTQEEQDDFRRAVLEGHVNWHASPFNMQTDFVGTYLLEAGLEIAQRLDAMFYIKRRYPTMSQRDVPGITKAVIPTLLMYGIKAISVGVNPGTAPPDVPPVFVWKYSESDPDGVMAFWVKGGYPLNPGPDPIDPGGLARNKCIIADGLQEVLCFAFRTDNTGPPEDIETVLGYYEILRQEFPGAELVASTFDNYVAVLDTVKSTLPVRTFEIGDTWIQGITSDIWKYSHYRAFLRALDPCISSGDCSKNDPRIQNMLRYLIKIPEHTWGSHGLIDSIAWSNQALEVARTTKPYQTNEDTWREQREFLDLALSSLGDHPLAAQVKQQYADLETIEPDLSGYTEADVDTPYYCNNGLVIQFSQDGSISRLFDPFNQREWASENSTLGQLIYDTYIEQDFVDMAKLYNYESGVGYDKPNMTANAHPEKKRWEVTVLGLYKNIILNNSNCGFWVKAATKDDQTRSKYGAPRVFFVHYEMESLARWIDVTLFMLGKVTTRLPESISFGFSPLSANHTWTLNKLLMKVDPCDVVLNGSQYVHGINTYVFLLDGESTGLQLWSQDVPLVFIGTADHVDSPFPVPLQPFECSSIRNISFNIYNNIWNTNYPMWYPFNPEDANFKAKFSINFITK</sequence>
<dbReference type="AlphaFoldDB" id="A0AAV2GYD7"/>
<evidence type="ECO:0000313" key="3">
    <source>
        <dbReference type="Proteomes" id="UP001497497"/>
    </source>
</evidence>
<reference evidence="2 3" key="1">
    <citation type="submission" date="2024-04" db="EMBL/GenBank/DDBJ databases">
        <authorList>
            <consortium name="Genoscope - CEA"/>
            <person name="William W."/>
        </authorList>
    </citation>
    <scope>NUCLEOTIDE SEQUENCE [LARGE SCALE GENOMIC DNA]</scope>
</reference>
<evidence type="ECO:0000256" key="1">
    <source>
        <dbReference type="SAM" id="SignalP"/>
    </source>
</evidence>
<proteinExistence type="predicted"/>
<dbReference type="Pfam" id="PF16477">
    <property type="entry name" value="DUF5054"/>
    <property type="match status" value="1"/>
</dbReference>
<organism evidence="2 3">
    <name type="scientific">Lymnaea stagnalis</name>
    <name type="common">Great pond snail</name>
    <name type="synonym">Helix stagnalis</name>
    <dbReference type="NCBI Taxonomy" id="6523"/>
    <lineage>
        <taxon>Eukaryota</taxon>
        <taxon>Metazoa</taxon>
        <taxon>Spiralia</taxon>
        <taxon>Lophotrochozoa</taxon>
        <taxon>Mollusca</taxon>
        <taxon>Gastropoda</taxon>
        <taxon>Heterobranchia</taxon>
        <taxon>Euthyneura</taxon>
        <taxon>Panpulmonata</taxon>
        <taxon>Hygrophila</taxon>
        <taxon>Lymnaeoidea</taxon>
        <taxon>Lymnaeidae</taxon>
        <taxon>Lymnaea</taxon>
    </lineage>
</organism>
<protein>
    <recommendedName>
        <fullName evidence="4">Glycoside hydrolase family 38 N-terminal domain-containing protein</fullName>
    </recommendedName>
</protein>
<gene>
    <name evidence="2" type="ORF">GSLYS_00000065001</name>
</gene>
<keyword evidence="1" id="KW-0732">Signal</keyword>
<name>A0AAV2GYD7_LYMST</name>
<dbReference type="EMBL" id="CAXITT010000001">
    <property type="protein sequence ID" value="CAL1525888.1"/>
    <property type="molecule type" value="Genomic_DNA"/>
</dbReference>
<dbReference type="Proteomes" id="UP001497497">
    <property type="component" value="Unassembled WGS sequence"/>
</dbReference>
<keyword evidence="3" id="KW-1185">Reference proteome</keyword>
<comment type="caution">
    <text evidence="2">The sequence shown here is derived from an EMBL/GenBank/DDBJ whole genome shotgun (WGS) entry which is preliminary data.</text>
</comment>
<feature type="chain" id="PRO_5043550643" description="Glycoside hydrolase family 38 N-terminal domain-containing protein" evidence="1">
    <location>
        <begin position="20"/>
        <end position="744"/>
    </location>
</feature>
<evidence type="ECO:0008006" key="4">
    <source>
        <dbReference type="Google" id="ProtNLM"/>
    </source>
</evidence>
<feature type="signal peptide" evidence="1">
    <location>
        <begin position="1"/>
        <end position="19"/>
    </location>
</feature>